<keyword evidence="3" id="KW-1185">Reference proteome</keyword>
<dbReference type="Proteomes" id="UP000355283">
    <property type="component" value="Unassembled WGS sequence"/>
</dbReference>
<comment type="caution">
    <text evidence="2">The sequence shown here is derived from an EMBL/GenBank/DDBJ whole genome shotgun (WGS) entry which is preliminary data.</text>
</comment>
<feature type="compositionally biased region" description="Basic and acidic residues" evidence="1">
    <location>
        <begin position="250"/>
        <end position="260"/>
    </location>
</feature>
<evidence type="ECO:0000313" key="3">
    <source>
        <dbReference type="Proteomes" id="UP000355283"/>
    </source>
</evidence>
<organism evidence="2 3">
    <name type="scientific">Nannochloropsis salina CCMP1776</name>
    <dbReference type="NCBI Taxonomy" id="1027361"/>
    <lineage>
        <taxon>Eukaryota</taxon>
        <taxon>Sar</taxon>
        <taxon>Stramenopiles</taxon>
        <taxon>Ochrophyta</taxon>
        <taxon>Eustigmatophyceae</taxon>
        <taxon>Eustigmatales</taxon>
        <taxon>Monodopsidaceae</taxon>
        <taxon>Microchloropsis</taxon>
        <taxon>Microchloropsis salina</taxon>
    </lineage>
</organism>
<feature type="compositionally biased region" description="Basic and acidic residues" evidence="1">
    <location>
        <begin position="214"/>
        <end position="239"/>
    </location>
</feature>
<dbReference type="EMBL" id="SDOX01000002">
    <property type="protein sequence ID" value="TFJ88206.1"/>
    <property type="molecule type" value="Genomic_DNA"/>
</dbReference>
<reference evidence="2 3" key="1">
    <citation type="submission" date="2019-01" db="EMBL/GenBank/DDBJ databases">
        <title>Nuclear Genome Assembly of the Microalgal Biofuel strain Nannochloropsis salina CCMP1776.</title>
        <authorList>
            <person name="Hovde B."/>
        </authorList>
    </citation>
    <scope>NUCLEOTIDE SEQUENCE [LARGE SCALE GENOMIC DNA]</scope>
    <source>
        <strain evidence="2 3">CCMP1776</strain>
    </source>
</reference>
<name>A0A4D9DA70_9STRA</name>
<feature type="region of interest" description="Disordered" evidence="1">
    <location>
        <begin position="209"/>
        <end position="279"/>
    </location>
</feature>
<dbReference type="AlphaFoldDB" id="A0A4D9DA70"/>
<gene>
    <name evidence="2" type="ORF">NSK_000558</name>
</gene>
<accession>A0A4D9DA70</accession>
<protein>
    <submittedName>
        <fullName evidence="2">Uncharacterized protein</fullName>
    </submittedName>
</protein>
<dbReference type="OrthoDB" id="10359735at2759"/>
<proteinExistence type="predicted"/>
<sequence>MLKVKLRHLNLLEGELNAASEDALRIAIPIRSEGPHEDRAVLRPSDCKEGQNTEQRWLGRMVTNTLGEIRKRADLCDSKGAMLKVDIETEATEVDKLLQSKKRKLAEIAELKCRVSVMRRKVLDLTSSRCASWCKALRPAEAAAAEAEAERRATAQAVESLRGRDVLAEISPLQEKAKQCVEELAGGSELLARRVESLGQTSTAVTSLLQSKPSRVDKAIRQGPRDGLEARKSTRERPGAGEYENNPANREARAPADKETATPTLMSGISLLSAHLRRD</sequence>
<evidence type="ECO:0000256" key="1">
    <source>
        <dbReference type="SAM" id="MobiDB-lite"/>
    </source>
</evidence>
<evidence type="ECO:0000313" key="2">
    <source>
        <dbReference type="EMBL" id="TFJ88206.1"/>
    </source>
</evidence>